<evidence type="ECO:0000256" key="2">
    <source>
        <dbReference type="SAM" id="MobiDB-lite"/>
    </source>
</evidence>
<gene>
    <name evidence="3" type="ORF">M409DRAFT_19312</name>
</gene>
<feature type="coiled-coil region" evidence="1">
    <location>
        <begin position="378"/>
        <end position="440"/>
    </location>
</feature>
<proteinExistence type="predicted"/>
<dbReference type="GeneID" id="54558151"/>
<keyword evidence="4" id="KW-1185">Reference proteome</keyword>
<feature type="coiled-coil region" evidence="1">
    <location>
        <begin position="265"/>
        <end position="334"/>
    </location>
</feature>
<evidence type="ECO:0000256" key="1">
    <source>
        <dbReference type="SAM" id="Coils"/>
    </source>
</evidence>
<feature type="coiled-coil region" evidence="1">
    <location>
        <begin position="170"/>
        <end position="197"/>
    </location>
</feature>
<protein>
    <submittedName>
        <fullName evidence="3">Uncharacterized protein</fullName>
    </submittedName>
</protein>
<name>A0A6A6CTR8_ZASCE</name>
<reference evidence="3" key="1">
    <citation type="journal article" date="2020" name="Stud. Mycol.">
        <title>101 Dothideomycetes genomes: a test case for predicting lifestyles and emergence of pathogens.</title>
        <authorList>
            <person name="Haridas S."/>
            <person name="Albert R."/>
            <person name="Binder M."/>
            <person name="Bloem J."/>
            <person name="Labutti K."/>
            <person name="Salamov A."/>
            <person name="Andreopoulos B."/>
            <person name="Baker S."/>
            <person name="Barry K."/>
            <person name="Bills G."/>
            <person name="Bluhm B."/>
            <person name="Cannon C."/>
            <person name="Castanera R."/>
            <person name="Culley D."/>
            <person name="Daum C."/>
            <person name="Ezra D."/>
            <person name="Gonzalez J."/>
            <person name="Henrissat B."/>
            <person name="Kuo A."/>
            <person name="Liang C."/>
            <person name="Lipzen A."/>
            <person name="Lutzoni F."/>
            <person name="Magnuson J."/>
            <person name="Mondo S."/>
            <person name="Nolan M."/>
            <person name="Ohm R."/>
            <person name="Pangilinan J."/>
            <person name="Park H.-J."/>
            <person name="Ramirez L."/>
            <person name="Alfaro M."/>
            <person name="Sun H."/>
            <person name="Tritt A."/>
            <person name="Yoshinaga Y."/>
            <person name="Zwiers L.-H."/>
            <person name="Turgeon B."/>
            <person name="Goodwin S."/>
            <person name="Spatafora J."/>
            <person name="Crous P."/>
            <person name="Grigoriev I."/>
        </authorList>
    </citation>
    <scope>NUCLEOTIDE SEQUENCE</scope>
    <source>
        <strain evidence="3">ATCC 36951</strain>
    </source>
</reference>
<dbReference type="EMBL" id="ML993585">
    <property type="protein sequence ID" value="KAF2170491.1"/>
    <property type="molecule type" value="Genomic_DNA"/>
</dbReference>
<feature type="region of interest" description="Disordered" evidence="2">
    <location>
        <begin position="1"/>
        <end position="39"/>
    </location>
</feature>
<evidence type="ECO:0000313" key="3">
    <source>
        <dbReference type="EMBL" id="KAF2170491.1"/>
    </source>
</evidence>
<dbReference type="Proteomes" id="UP000799537">
    <property type="component" value="Unassembled WGS sequence"/>
</dbReference>
<dbReference type="AlphaFoldDB" id="A0A6A6CTR8"/>
<dbReference type="RefSeq" id="XP_033671380.1">
    <property type="nucleotide sequence ID" value="XM_033804879.1"/>
</dbReference>
<sequence>MASTHSGSDFSVIEWGRQEQSSRDTTRQIDQAKKATESTRQLSATLERVERTIEGGVVAPAEWQKGVRARKAFLKGVDRTMAFRTDDEMDGLVNVQQLGLQPPFVVRPTELYSLDRLQKLLGGGVQKTSWTPAECLDRAADLSNKVAVLDSKEKELSTTHELAKARLGTIASKDESIKDLQEKLEKEEEAVRKLQEQISTSMTPQVVEEQVESACNAIRSECAAEVDRNSRAARDQEDIFKLELASKDQTIAELADEVKSRDYQIDDLEKAIEKSETSEKEQKTQIEHLQSQLQAAQLGETANDAASRMRDQSIEQLRQSLEKAKAEHLEAAEQLGGARATVSLLKVDLEQKKKETDDLSRKNIDLDNILRDYNLVDRPKAEKDLKEARLESQELKKTLESVRKDQKTTAQDRDTEQATLQEVEQRALTLHAENVQLEEEVQSKATTIQERDTSIGHLGEQIQSLEESVSQEQFDFSTFSDVILPSIHGFLNVDGVLPKDVLIGHLGVKSTAGQKLNSDFYLEIHDKALFEWKMIMFPASDVKRVVVDSSVTLRMFLHACAAKGLSHLAIMTEAVHCSKKSNNRGVEWKHWIACALRVVVTRIQHRQQGTDRDGMLALVALRLVELVLRLSVPITHWELCDILKQIDQCLDIRHLGHPVSHALFRWIWSLLHEPTKALTVDKAFEEIHQQYNPLRSENQMLLAYQHGMVLINTASKNSMVVCVPWNQVKHEYKFSTNTDYVRIHGRYFFDVEPFTAHNSQLIVARWAGSVNQGWEREPVELYVPWSLRRRSKTSLGSQ</sequence>
<evidence type="ECO:0000313" key="4">
    <source>
        <dbReference type="Proteomes" id="UP000799537"/>
    </source>
</evidence>
<feature type="compositionally biased region" description="Basic and acidic residues" evidence="2">
    <location>
        <begin position="16"/>
        <end position="37"/>
    </location>
</feature>
<keyword evidence="1" id="KW-0175">Coiled coil</keyword>
<accession>A0A6A6CTR8</accession>
<organism evidence="3 4">
    <name type="scientific">Zasmidium cellare ATCC 36951</name>
    <dbReference type="NCBI Taxonomy" id="1080233"/>
    <lineage>
        <taxon>Eukaryota</taxon>
        <taxon>Fungi</taxon>
        <taxon>Dikarya</taxon>
        <taxon>Ascomycota</taxon>
        <taxon>Pezizomycotina</taxon>
        <taxon>Dothideomycetes</taxon>
        <taxon>Dothideomycetidae</taxon>
        <taxon>Mycosphaerellales</taxon>
        <taxon>Mycosphaerellaceae</taxon>
        <taxon>Zasmidium</taxon>
    </lineage>
</organism>